<reference evidence="3 4" key="1">
    <citation type="submission" date="2021-02" db="EMBL/GenBank/DDBJ databases">
        <title>Leishmania (Mundinia) enrietti genome sequencing and assembly.</title>
        <authorList>
            <person name="Almutairi H."/>
            <person name="Gatherer D."/>
        </authorList>
    </citation>
    <scope>NUCLEOTIDE SEQUENCE [LARGE SCALE GENOMIC DNA]</scope>
    <source>
        <strain evidence="3">CUR178</strain>
    </source>
</reference>
<keyword evidence="4" id="KW-1185">Reference proteome</keyword>
<sequence length="438" mass="49340">MSTQPSDELARLREELAREEDDLVALEDSVEAQAAQLGYLHTEYTLNKARVYHYYEPRLEPLRVIMYEAAQKESLITLQIEWLERKVVEQERRSQGGQFMEARDMKPVAEEYLEKAYQSVLRCYEHIADCPEEALHIISQYVCPPEEAIATMVLVMKVRGEAPEACTWEASQVLLSYTYFHDFFATRSESLLKRCDLLDEKLMSELENFCANPHHSVAALYRISIPIGCMGEWLHSVRSYYRVKLVTAPVLLQHSTDTRRIAEQAQAWLAMMTFGEARGQRQQPQQTTAPEGSSSFSAPSSSLSADAGAKDADTDTENAELGALIAEYKAKKESLQRSTARPASLTAEAVQNLRHRLQRLRENVRTADEERRAIEGELNAKLAEVGANYDETMVPLEDRLEETTECFMERVARKADVTAAPSPPSTRAVNAAVVAAAV</sequence>
<dbReference type="GeneID" id="94168652"/>
<evidence type="ECO:0000256" key="1">
    <source>
        <dbReference type="SAM" id="Coils"/>
    </source>
</evidence>
<organism evidence="3 4">
    <name type="scientific">Leishmania enriettii</name>
    <dbReference type="NCBI Taxonomy" id="5663"/>
    <lineage>
        <taxon>Eukaryota</taxon>
        <taxon>Discoba</taxon>
        <taxon>Euglenozoa</taxon>
        <taxon>Kinetoplastea</taxon>
        <taxon>Metakinetoplastina</taxon>
        <taxon>Trypanosomatida</taxon>
        <taxon>Trypanosomatidae</taxon>
        <taxon>Leishmaniinae</taxon>
        <taxon>Leishmania</taxon>
    </lineage>
</organism>
<feature type="compositionally biased region" description="Low complexity" evidence="2">
    <location>
        <begin position="293"/>
        <end position="307"/>
    </location>
</feature>
<feature type="coiled-coil region" evidence="1">
    <location>
        <begin position="318"/>
        <end position="377"/>
    </location>
</feature>
<evidence type="ECO:0000256" key="2">
    <source>
        <dbReference type="SAM" id="MobiDB-lite"/>
    </source>
</evidence>
<dbReference type="AlphaFoldDB" id="A0A836H211"/>
<dbReference type="KEGG" id="lenr:94168652"/>
<dbReference type="RefSeq" id="XP_067689245.1">
    <property type="nucleotide sequence ID" value="XM_067833142.1"/>
</dbReference>
<accession>A0A836H211</accession>
<name>A0A836H211_LEIEN</name>
<feature type="compositionally biased region" description="Polar residues" evidence="2">
    <location>
        <begin position="280"/>
        <end position="292"/>
    </location>
</feature>
<proteinExistence type="predicted"/>
<gene>
    <name evidence="3" type="ORF">CUR178_01370</name>
</gene>
<dbReference type="Proteomes" id="UP000674179">
    <property type="component" value="Chromosome 34"/>
</dbReference>
<feature type="coiled-coil region" evidence="1">
    <location>
        <begin position="9"/>
        <end position="36"/>
    </location>
</feature>
<feature type="region of interest" description="Disordered" evidence="2">
    <location>
        <begin position="277"/>
        <end position="315"/>
    </location>
</feature>
<evidence type="ECO:0000313" key="3">
    <source>
        <dbReference type="EMBL" id="KAG5468538.1"/>
    </source>
</evidence>
<dbReference type="EMBL" id="JAFHKP010000034">
    <property type="protein sequence ID" value="KAG5468538.1"/>
    <property type="molecule type" value="Genomic_DNA"/>
</dbReference>
<dbReference type="Gene3D" id="1.20.920.20">
    <property type="match status" value="1"/>
</dbReference>
<keyword evidence="1" id="KW-0175">Coiled coil</keyword>
<comment type="caution">
    <text evidence="3">The sequence shown here is derived from an EMBL/GenBank/DDBJ whole genome shotgun (WGS) entry which is preliminary data.</text>
</comment>
<protein>
    <submittedName>
        <fullName evidence="3">Uncharacterized protein</fullName>
    </submittedName>
</protein>
<dbReference type="OrthoDB" id="245072at2759"/>
<evidence type="ECO:0000313" key="4">
    <source>
        <dbReference type="Proteomes" id="UP000674179"/>
    </source>
</evidence>